<evidence type="ECO:0000313" key="1">
    <source>
        <dbReference type="EMBL" id="ADG97081.1"/>
    </source>
</evidence>
<dbReference type="Pfam" id="PF23720">
    <property type="entry name" value="DUF7161"/>
    <property type="match status" value="1"/>
</dbReference>
<dbReference type="Proteomes" id="UP000002247">
    <property type="component" value="Chromosome"/>
</dbReference>
<gene>
    <name evidence="1" type="ordered locus">Srot_0599</name>
</gene>
<dbReference type="HOGENOM" id="CLU_3103691_0_0_11"/>
<dbReference type="AlphaFoldDB" id="D6ZCN9"/>
<proteinExistence type="predicted"/>
<dbReference type="KEGG" id="srt:Srot_0599"/>
<reference evidence="1 2" key="1">
    <citation type="journal article" date="2010" name="Stand. Genomic Sci.">
        <title>Complete genome sequence of Segniliparus rotundus type strain (CDC 1076).</title>
        <authorList>
            <person name="Sikorski J."/>
            <person name="Lapidus A."/>
            <person name="Copeland A."/>
            <person name="Misra M."/>
            <person name="Glavina Del Rio T."/>
            <person name="Nolan M."/>
            <person name="Lucas S."/>
            <person name="Chen F."/>
            <person name="Tice H."/>
            <person name="Cheng J.F."/>
            <person name="Jando M."/>
            <person name="Schneider S."/>
            <person name="Bruce D."/>
            <person name="Goodwin L."/>
            <person name="Pitluck S."/>
            <person name="Liolios K."/>
            <person name="Mikhailova N."/>
            <person name="Pati A."/>
            <person name="Ivanova N."/>
            <person name="Mavromatis K."/>
            <person name="Chen A."/>
            <person name="Palaniappan K."/>
            <person name="Chertkov O."/>
            <person name="Land M."/>
            <person name="Hauser L."/>
            <person name="Chang Y.J."/>
            <person name="Jeffries C.D."/>
            <person name="Brettin T."/>
            <person name="Detter J.C."/>
            <person name="Han C."/>
            <person name="Rohde M."/>
            <person name="Goker M."/>
            <person name="Bristow J."/>
            <person name="Eisen J.A."/>
            <person name="Markowitz V."/>
            <person name="Hugenholtz P."/>
            <person name="Kyrpides N.C."/>
            <person name="Klenk H.P."/>
        </authorList>
    </citation>
    <scope>NUCLEOTIDE SEQUENCE [LARGE SCALE GENOMIC DNA]</scope>
    <source>
        <strain evidence="2">ATCC BAA-972 / CDC 1076 / CIP 108378 / DSM 44985 / JCM 13578</strain>
    </source>
</reference>
<dbReference type="InterPro" id="IPR055585">
    <property type="entry name" value="DUF7161"/>
</dbReference>
<sequence length="51" mass="5561">MTDDGKAWEPVAYDAVGLRGRTARITADIPRDSSIVPSDLAEGVKRGRHRP</sequence>
<dbReference type="RefSeq" id="WP_013137537.1">
    <property type="nucleotide sequence ID" value="NC_014168.1"/>
</dbReference>
<keyword evidence="2" id="KW-1185">Reference proteome</keyword>
<name>D6ZCN9_SEGRD</name>
<evidence type="ECO:0000313" key="2">
    <source>
        <dbReference type="Proteomes" id="UP000002247"/>
    </source>
</evidence>
<dbReference type="EMBL" id="CP001958">
    <property type="protein sequence ID" value="ADG97081.1"/>
    <property type="molecule type" value="Genomic_DNA"/>
</dbReference>
<accession>D6ZCN9</accession>
<protein>
    <submittedName>
        <fullName evidence="1">Uncharacterized protein</fullName>
    </submittedName>
</protein>
<organism evidence="1 2">
    <name type="scientific">Segniliparus rotundus (strain ATCC BAA-972 / CDC 1076 / CIP 108378 / DSM 44985 / JCM 13578)</name>
    <dbReference type="NCBI Taxonomy" id="640132"/>
    <lineage>
        <taxon>Bacteria</taxon>
        <taxon>Bacillati</taxon>
        <taxon>Actinomycetota</taxon>
        <taxon>Actinomycetes</taxon>
        <taxon>Mycobacteriales</taxon>
        <taxon>Segniliparaceae</taxon>
        <taxon>Segniliparus</taxon>
    </lineage>
</organism>